<name>A0A1Q9CP35_SYMMI</name>
<accession>A0A1Q9CP35</accession>
<dbReference type="OrthoDB" id="422988at2759"/>
<feature type="region of interest" description="Disordered" evidence="1">
    <location>
        <begin position="154"/>
        <end position="179"/>
    </location>
</feature>
<protein>
    <recommendedName>
        <fullName evidence="2">Carrier domain-containing protein</fullName>
    </recommendedName>
</protein>
<dbReference type="PROSITE" id="PS50075">
    <property type="entry name" value="CARRIER"/>
    <property type="match status" value="1"/>
</dbReference>
<dbReference type="InterPro" id="IPR036736">
    <property type="entry name" value="ACP-like_sf"/>
</dbReference>
<proteinExistence type="predicted"/>
<keyword evidence="4" id="KW-1185">Reference proteome</keyword>
<reference evidence="3 4" key="1">
    <citation type="submission" date="2016-02" db="EMBL/GenBank/DDBJ databases">
        <title>Genome analysis of coral dinoflagellate symbionts highlights evolutionary adaptations to a symbiotic lifestyle.</title>
        <authorList>
            <person name="Aranda M."/>
            <person name="Li Y."/>
            <person name="Liew Y.J."/>
            <person name="Baumgarten S."/>
            <person name="Simakov O."/>
            <person name="Wilson M."/>
            <person name="Piel J."/>
            <person name="Ashoor H."/>
            <person name="Bougouffa S."/>
            <person name="Bajic V.B."/>
            <person name="Ryu T."/>
            <person name="Ravasi T."/>
            <person name="Bayer T."/>
            <person name="Micklem G."/>
            <person name="Kim H."/>
            <person name="Bhak J."/>
            <person name="Lajeunesse T.C."/>
            <person name="Voolstra C.R."/>
        </authorList>
    </citation>
    <scope>NUCLEOTIDE SEQUENCE [LARGE SCALE GENOMIC DNA]</scope>
    <source>
        <strain evidence="3 4">CCMP2467</strain>
    </source>
</reference>
<dbReference type="EMBL" id="LSRX01001028">
    <property type="protein sequence ID" value="OLP84627.1"/>
    <property type="molecule type" value="Genomic_DNA"/>
</dbReference>
<comment type="caution">
    <text evidence="3">The sequence shown here is derived from an EMBL/GenBank/DDBJ whole genome shotgun (WGS) entry which is preliminary data.</text>
</comment>
<evidence type="ECO:0000313" key="3">
    <source>
        <dbReference type="EMBL" id="OLP84627.1"/>
    </source>
</evidence>
<evidence type="ECO:0000313" key="4">
    <source>
        <dbReference type="Proteomes" id="UP000186817"/>
    </source>
</evidence>
<feature type="compositionally biased region" description="Basic and acidic residues" evidence="1">
    <location>
        <begin position="70"/>
        <end position="79"/>
    </location>
</feature>
<gene>
    <name evidence="3" type="ORF">AK812_SmicGene34497</name>
</gene>
<organism evidence="3 4">
    <name type="scientific">Symbiodinium microadriaticum</name>
    <name type="common">Dinoflagellate</name>
    <name type="synonym">Zooxanthella microadriatica</name>
    <dbReference type="NCBI Taxonomy" id="2951"/>
    <lineage>
        <taxon>Eukaryota</taxon>
        <taxon>Sar</taxon>
        <taxon>Alveolata</taxon>
        <taxon>Dinophyceae</taxon>
        <taxon>Suessiales</taxon>
        <taxon>Symbiodiniaceae</taxon>
        <taxon>Symbiodinium</taxon>
    </lineage>
</organism>
<dbReference type="InterPro" id="IPR009081">
    <property type="entry name" value="PP-bd_ACP"/>
</dbReference>
<evidence type="ECO:0000259" key="2">
    <source>
        <dbReference type="PROSITE" id="PS50075"/>
    </source>
</evidence>
<evidence type="ECO:0000256" key="1">
    <source>
        <dbReference type="SAM" id="MobiDB-lite"/>
    </source>
</evidence>
<dbReference type="Gene3D" id="1.10.1200.10">
    <property type="entry name" value="ACP-like"/>
    <property type="match status" value="1"/>
</dbReference>
<feature type="domain" description="Carrier" evidence="2">
    <location>
        <begin position="1"/>
        <end position="38"/>
    </location>
</feature>
<dbReference type="AlphaFoldDB" id="A0A1Q9CP35"/>
<sequence>VLLRNALSKEIPGPSLPFTLMFDYPSIADLSQFLAGSAGAEEEEVEEWIEVAEGVGQARPGAGTTGPAPQRREESEKVRGVGLAEPGQDQTSQQWVLTTTDGRPEMYFVTSPQEMSGNNVPLTADDGVELQPQDQFNLQLVKVAQVRGKAGNSVAGQLRAPPSSVVNQKGVPGPSPEKLREQVKSVVAEIVGMEDLVDDTPLMQAGLTSQSAVLLRNALSKEIPGASVHVDFGKD</sequence>
<feature type="region of interest" description="Disordered" evidence="1">
    <location>
        <begin position="57"/>
        <end position="93"/>
    </location>
</feature>
<feature type="non-terminal residue" evidence="3">
    <location>
        <position position="1"/>
    </location>
</feature>
<dbReference type="Proteomes" id="UP000186817">
    <property type="component" value="Unassembled WGS sequence"/>
</dbReference>